<proteinExistence type="predicted"/>
<dbReference type="RefSeq" id="WP_310920866.1">
    <property type="nucleotide sequence ID" value="NZ_JAMQON010000005.1"/>
</dbReference>
<keyword evidence="3" id="KW-1185">Reference proteome</keyword>
<comment type="caution">
    <text evidence="2">The sequence shown here is derived from an EMBL/GenBank/DDBJ whole genome shotgun (WGS) entry which is preliminary data.</text>
</comment>
<dbReference type="EMBL" id="JAMQON010000005">
    <property type="protein sequence ID" value="MDS0261074.1"/>
    <property type="molecule type" value="Genomic_DNA"/>
</dbReference>
<sequence length="356" mass="38950">MASVGATAGLAGCGSVFGSNDGPSSPTESNPLSVEFFGGVFKEVLDKQLVAPFEEETGIPVETSGGTSASEPVQLQSAVKAGEAPIDLVVATPINRIRGQRLGIWHTYDPGELENSDVVLDDLLPTTDQGEVVGTGAFGWFATLVSQTDLLDEPLDSWSAFWDSQYEGSLALSDSQRSGIIDITAEMFFDGRETLQSQDGLVQVLEKVQELKSQVSLWYNGEAEAQQALLEENVSASWLFHDVTLVMEDNGEPVKSVFPSEGAVQNDGAWVILDSTNYPEEAIQFIDYSLRPDVQQKISENLFTAPVIEESALDMGEDLYSRVYGPGPEAAIRPDYEMYLDREEWLSQRWREMILS</sequence>
<dbReference type="InterPro" id="IPR006059">
    <property type="entry name" value="SBP"/>
</dbReference>
<evidence type="ECO:0000256" key="1">
    <source>
        <dbReference type="ARBA" id="ARBA00022729"/>
    </source>
</evidence>
<dbReference type="PANTHER" id="PTHR30006">
    <property type="entry name" value="THIAMINE-BINDING PERIPLASMIC PROTEIN-RELATED"/>
    <property type="match status" value="1"/>
</dbReference>
<gene>
    <name evidence="2" type="ORF">NDI56_16875</name>
</gene>
<dbReference type="SUPFAM" id="SSF53850">
    <property type="entry name" value="Periplasmic binding protein-like II"/>
    <property type="match status" value="1"/>
</dbReference>
<organism evidence="2 3">
    <name type="scientific">Haloarcula saliterrae</name>
    <dbReference type="NCBI Taxonomy" id="2950534"/>
    <lineage>
        <taxon>Archaea</taxon>
        <taxon>Methanobacteriati</taxon>
        <taxon>Methanobacteriota</taxon>
        <taxon>Stenosarchaea group</taxon>
        <taxon>Halobacteria</taxon>
        <taxon>Halobacteriales</taxon>
        <taxon>Haloarculaceae</taxon>
        <taxon>Haloarcula</taxon>
    </lineage>
</organism>
<name>A0ABU2FFN5_9EURY</name>
<accession>A0ABU2FFN5</accession>
<protein>
    <submittedName>
        <fullName evidence="2">Extracellular solute-binding protein</fullName>
    </submittedName>
</protein>
<evidence type="ECO:0000313" key="3">
    <source>
        <dbReference type="Proteomes" id="UP001259659"/>
    </source>
</evidence>
<keyword evidence="1" id="KW-0732">Signal</keyword>
<reference evidence="2 3" key="1">
    <citation type="submission" date="2022-06" db="EMBL/GenBank/DDBJ databases">
        <title>Haloarcula sp. a new haloarchaeum isolate from saline soil.</title>
        <authorList>
            <person name="Strakova D."/>
            <person name="Galisteo C."/>
            <person name="Sanchez-Porro C."/>
            <person name="Ventosa A."/>
        </authorList>
    </citation>
    <scope>NUCLEOTIDE SEQUENCE [LARGE SCALE GENOMIC DNA]</scope>
    <source>
        <strain evidence="2 3">S1CR25-12</strain>
    </source>
</reference>
<dbReference type="Proteomes" id="UP001259659">
    <property type="component" value="Unassembled WGS sequence"/>
</dbReference>
<dbReference type="Gene3D" id="3.40.190.10">
    <property type="entry name" value="Periplasmic binding protein-like II"/>
    <property type="match status" value="2"/>
</dbReference>
<evidence type="ECO:0000313" key="2">
    <source>
        <dbReference type="EMBL" id="MDS0261074.1"/>
    </source>
</evidence>
<dbReference type="Pfam" id="PF13416">
    <property type="entry name" value="SBP_bac_8"/>
    <property type="match status" value="1"/>
</dbReference>